<feature type="transmembrane region" description="Helical" evidence="8">
    <location>
        <begin position="100"/>
        <end position="117"/>
    </location>
</feature>
<accession>A0ABW4TKE9</accession>
<evidence type="ECO:0000256" key="8">
    <source>
        <dbReference type="RuleBase" id="RU363041"/>
    </source>
</evidence>
<sequence length="244" mass="25005">MILGVEAWVLMVLATALLVGAVVQGTVGLGLGLVAAPVASLVSPSLVPELMLWLALLMALQTVATEHRGTDWRGLAWALPPRVVGTGLGVWVVATAPDRVVGIAVALMVLLSVALTARTVTLPVNRITLPVAGLVSGVAGTATSIGGPPLAILYQRAEPRVLRPTLAAYFAIGAGISLLGLGVAGELRLDVLLLALVLAPLLVAGYLLARPVRRRVPAQRVRTWVLAVCGTSATVLLVVSLASG</sequence>
<dbReference type="PANTHER" id="PTHR30269">
    <property type="entry name" value="TRANSMEMBRANE PROTEIN YFCA"/>
    <property type="match status" value="1"/>
</dbReference>
<keyword evidence="10" id="KW-1185">Reference proteome</keyword>
<evidence type="ECO:0000256" key="4">
    <source>
        <dbReference type="ARBA" id="ARBA00022475"/>
    </source>
</evidence>
<evidence type="ECO:0000256" key="7">
    <source>
        <dbReference type="ARBA" id="ARBA00023136"/>
    </source>
</evidence>
<organism evidence="9 10">
    <name type="scientific">Nocardioides aestuarii</name>
    <dbReference type="NCBI Taxonomy" id="252231"/>
    <lineage>
        <taxon>Bacteria</taxon>
        <taxon>Bacillati</taxon>
        <taxon>Actinomycetota</taxon>
        <taxon>Actinomycetes</taxon>
        <taxon>Propionibacteriales</taxon>
        <taxon>Nocardioidaceae</taxon>
        <taxon>Nocardioides</taxon>
    </lineage>
</organism>
<dbReference type="PANTHER" id="PTHR30269:SF37">
    <property type="entry name" value="MEMBRANE TRANSPORTER PROTEIN"/>
    <property type="match status" value="1"/>
</dbReference>
<dbReference type="Proteomes" id="UP001597351">
    <property type="component" value="Unassembled WGS sequence"/>
</dbReference>
<keyword evidence="7 8" id="KW-0472">Membrane</keyword>
<evidence type="ECO:0000256" key="5">
    <source>
        <dbReference type="ARBA" id="ARBA00022692"/>
    </source>
</evidence>
<keyword evidence="5 8" id="KW-0812">Transmembrane</keyword>
<gene>
    <name evidence="9" type="ORF">ACFSDE_03590</name>
</gene>
<evidence type="ECO:0000256" key="3">
    <source>
        <dbReference type="ARBA" id="ARBA00022448"/>
    </source>
</evidence>
<dbReference type="EMBL" id="JBHUGD010000001">
    <property type="protein sequence ID" value="MFD1945863.1"/>
    <property type="molecule type" value="Genomic_DNA"/>
</dbReference>
<feature type="transmembrane region" description="Helical" evidence="8">
    <location>
        <begin position="166"/>
        <end position="185"/>
    </location>
</feature>
<feature type="transmembrane region" description="Helical" evidence="8">
    <location>
        <begin position="7"/>
        <end position="34"/>
    </location>
</feature>
<comment type="caution">
    <text evidence="9">The sequence shown here is derived from an EMBL/GenBank/DDBJ whole genome shotgun (WGS) entry which is preliminary data.</text>
</comment>
<dbReference type="Pfam" id="PF01925">
    <property type="entry name" value="TauE"/>
    <property type="match status" value="1"/>
</dbReference>
<dbReference type="InterPro" id="IPR002781">
    <property type="entry name" value="TM_pro_TauE-like"/>
</dbReference>
<dbReference type="RefSeq" id="WP_343915226.1">
    <property type="nucleotide sequence ID" value="NZ_BAAAJT010000002.1"/>
</dbReference>
<comment type="similarity">
    <text evidence="2 8">Belongs to the 4-toluene sulfonate uptake permease (TSUP) (TC 2.A.102) family.</text>
</comment>
<evidence type="ECO:0000256" key="6">
    <source>
        <dbReference type="ARBA" id="ARBA00022989"/>
    </source>
</evidence>
<keyword evidence="3" id="KW-0813">Transport</keyword>
<evidence type="ECO:0000256" key="2">
    <source>
        <dbReference type="ARBA" id="ARBA00009142"/>
    </source>
</evidence>
<reference evidence="10" key="1">
    <citation type="journal article" date="2019" name="Int. J. Syst. Evol. Microbiol.">
        <title>The Global Catalogue of Microorganisms (GCM) 10K type strain sequencing project: providing services to taxonomists for standard genome sequencing and annotation.</title>
        <authorList>
            <consortium name="The Broad Institute Genomics Platform"/>
            <consortium name="The Broad Institute Genome Sequencing Center for Infectious Disease"/>
            <person name="Wu L."/>
            <person name="Ma J."/>
        </authorList>
    </citation>
    <scope>NUCLEOTIDE SEQUENCE [LARGE SCALE GENOMIC DNA]</scope>
    <source>
        <strain evidence="10">CGMCC 1.12477</strain>
    </source>
</reference>
<dbReference type="InterPro" id="IPR052017">
    <property type="entry name" value="TSUP"/>
</dbReference>
<evidence type="ECO:0000313" key="9">
    <source>
        <dbReference type="EMBL" id="MFD1945863.1"/>
    </source>
</evidence>
<protein>
    <recommendedName>
        <fullName evidence="8">Probable membrane transporter protein</fullName>
    </recommendedName>
</protein>
<keyword evidence="6 8" id="KW-1133">Transmembrane helix</keyword>
<proteinExistence type="inferred from homology"/>
<feature type="transmembrane region" description="Helical" evidence="8">
    <location>
        <begin position="191"/>
        <end position="209"/>
    </location>
</feature>
<feature type="transmembrane region" description="Helical" evidence="8">
    <location>
        <begin position="221"/>
        <end position="242"/>
    </location>
</feature>
<comment type="subcellular location">
    <subcellularLocation>
        <location evidence="1 8">Cell membrane</location>
        <topology evidence="1 8">Multi-pass membrane protein</topology>
    </subcellularLocation>
</comment>
<name>A0ABW4TKE9_9ACTN</name>
<keyword evidence="4 8" id="KW-1003">Cell membrane</keyword>
<evidence type="ECO:0000313" key="10">
    <source>
        <dbReference type="Proteomes" id="UP001597351"/>
    </source>
</evidence>
<evidence type="ECO:0000256" key="1">
    <source>
        <dbReference type="ARBA" id="ARBA00004651"/>
    </source>
</evidence>